<feature type="region of interest" description="Disordered" evidence="1">
    <location>
        <begin position="1"/>
        <end position="25"/>
    </location>
</feature>
<organism evidence="2 3">
    <name type="scientific">Elysia crispata</name>
    <name type="common">lettuce slug</name>
    <dbReference type="NCBI Taxonomy" id="231223"/>
    <lineage>
        <taxon>Eukaryota</taxon>
        <taxon>Metazoa</taxon>
        <taxon>Spiralia</taxon>
        <taxon>Lophotrochozoa</taxon>
        <taxon>Mollusca</taxon>
        <taxon>Gastropoda</taxon>
        <taxon>Heterobranchia</taxon>
        <taxon>Euthyneura</taxon>
        <taxon>Panpulmonata</taxon>
        <taxon>Sacoglossa</taxon>
        <taxon>Placobranchoidea</taxon>
        <taxon>Plakobranchidae</taxon>
        <taxon>Elysia</taxon>
    </lineage>
</organism>
<protein>
    <submittedName>
        <fullName evidence="2">Uncharacterized protein</fullName>
    </submittedName>
</protein>
<evidence type="ECO:0000313" key="3">
    <source>
        <dbReference type="Proteomes" id="UP001283361"/>
    </source>
</evidence>
<accession>A0AAE1CMG5</accession>
<evidence type="ECO:0000256" key="1">
    <source>
        <dbReference type="SAM" id="MobiDB-lite"/>
    </source>
</evidence>
<evidence type="ECO:0000313" key="2">
    <source>
        <dbReference type="EMBL" id="KAK3712525.1"/>
    </source>
</evidence>
<dbReference type="AlphaFoldDB" id="A0AAE1CMG5"/>
<comment type="caution">
    <text evidence="2">The sequence shown here is derived from an EMBL/GenBank/DDBJ whole genome shotgun (WGS) entry which is preliminary data.</text>
</comment>
<keyword evidence="3" id="KW-1185">Reference proteome</keyword>
<proteinExistence type="predicted"/>
<gene>
    <name evidence="2" type="ORF">RRG08_002855</name>
</gene>
<name>A0AAE1CMG5_9GAST</name>
<reference evidence="2" key="1">
    <citation type="journal article" date="2023" name="G3 (Bethesda)">
        <title>A reference genome for the long-term kleptoplast-retaining sea slug Elysia crispata morphotype clarki.</title>
        <authorList>
            <person name="Eastman K.E."/>
            <person name="Pendleton A.L."/>
            <person name="Shaikh M.A."/>
            <person name="Suttiyut T."/>
            <person name="Ogas R."/>
            <person name="Tomko P."/>
            <person name="Gavelis G."/>
            <person name="Widhalm J.R."/>
            <person name="Wisecaver J.H."/>
        </authorList>
    </citation>
    <scope>NUCLEOTIDE SEQUENCE</scope>
    <source>
        <strain evidence="2">ECLA1</strain>
    </source>
</reference>
<dbReference type="EMBL" id="JAWDGP010007584">
    <property type="protein sequence ID" value="KAK3712525.1"/>
    <property type="molecule type" value="Genomic_DNA"/>
</dbReference>
<sequence length="284" mass="32098">MWQSGFRNPPVMGRGEELELSGGPHNACRQTERYLWRSVWPKTRSQRAKLDFHHLKSPLKILTSENTWSTFIRIDNSTRETKRTVSPSFYTCGKGSAAKFAQDKSLLDYAGLQSYVGVDGARVRKGLDQRKEGPERSAVALLHPQAVQYNLQVYNITSRRCSTIFKFTILPAGGAVQSSSLQYYQQAVQYNLPVYNINSMQCSKIFQFTILPAGGAVKSSSLQYYQQAKSSSLQYYQQAVQYNLPVYNITSRQNLPVYNITRRRCSKIFQFTILPAGGAVKSSS</sequence>
<dbReference type="Proteomes" id="UP001283361">
    <property type="component" value="Unassembled WGS sequence"/>
</dbReference>